<dbReference type="Pfam" id="PF04755">
    <property type="entry name" value="PAP_fibrillin"/>
    <property type="match status" value="1"/>
</dbReference>
<feature type="chain" id="PRO_5030524042" description="Plastid lipid-associated protein/fibrillin conserved domain-containing protein" evidence="6">
    <location>
        <begin position="24"/>
        <end position="389"/>
    </location>
</feature>
<feature type="compositionally biased region" description="Basic and acidic residues" evidence="4">
    <location>
        <begin position="364"/>
        <end position="378"/>
    </location>
</feature>
<keyword evidence="6" id="KW-0732">Signal</keyword>
<feature type="coiled-coil region" evidence="3">
    <location>
        <begin position="133"/>
        <end position="160"/>
    </location>
</feature>
<evidence type="ECO:0000256" key="3">
    <source>
        <dbReference type="SAM" id="Coils"/>
    </source>
</evidence>
<feature type="region of interest" description="Disordered" evidence="4">
    <location>
        <begin position="61"/>
        <end position="110"/>
    </location>
</feature>
<evidence type="ECO:0000256" key="2">
    <source>
        <dbReference type="ARBA" id="ARBA00022640"/>
    </source>
</evidence>
<accession>A0A7S2Y058</accession>
<evidence type="ECO:0000256" key="1">
    <source>
        <dbReference type="ARBA" id="ARBA00004474"/>
    </source>
</evidence>
<evidence type="ECO:0000256" key="6">
    <source>
        <dbReference type="SAM" id="SignalP"/>
    </source>
</evidence>
<keyword evidence="3" id="KW-0175">Coiled coil</keyword>
<dbReference type="EMBL" id="HBHR01018053">
    <property type="protein sequence ID" value="CAD9869370.1"/>
    <property type="molecule type" value="Transcribed_RNA"/>
</dbReference>
<feature type="transmembrane region" description="Helical" evidence="5">
    <location>
        <begin position="324"/>
        <end position="357"/>
    </location>
</feature>
<keyword evidence="5" id="KW-0472">Membrane</keyword>
<feature type="compositionally biased region" description="Polar residues" evidence="4">
    <location>
        <begin position="62"/>
        <end position="77"/>
    </location>
</feature>
<comment type="subcellular location">
    <subcellularLocation>
        <location evidence="1">Plastid</location>
    </subcellularLocation>
</comment>
<evidence type="ECO:0000256" key="4">
    <source>
        <dbReference type="SAM" id="MobiDB-lite"/>
    </source>
</evidence>
<reference evidence="8" key="1">
    <citation type="submission" date="2021-01" db="EMBL/GenBank/DDBJ databases">
        <authorList>
            <person name="Corre E."/>
            <person name="Pelletier E."/>
            <person name="Niang G."/>
            <person name="Scheremetjew M."/>
            <person name="Finn R."/>
            <person name="Kale V."/>
            <person name="Holt S."/>
            <person name="Cochrane G."/>
            <person name="Meng A."/>
            <person name="Brown T."/>
            <person name="Cohen L."/>
        </authorList>
    </citation>
    <scope>NUCLEOTIDE SEQUENCE</scope>
    <source>
        <strain evidence="8">CCMP1661</strain>
    </source>
</reference>
<name>A0A7S2Y058_9STRA</name>
<organism evidence="8">
    <name type="scientific">Fibrocapsa japonica</name>
    <dbReference type="NCBI Taxonomy" id="94617"/>
    <lineage>
        <taxon>Eukaryota</taxon>
        <taxon>Sar</taxon>
        <taxon>Stramenopiles</taxon>
        <taxon>Ochrophyta</taxon>
        <taxon>Raphidophyceae</taxon>
        <taxon>Chattonellales</taxon>
        <taxon>Chattonellaceae</taxon>
        <taxon>Fibrocapsa</taxon>
    </lineage>
</organism>
<dbReference type="InterPro" id="IPR039633">
    <property type="entry name" value="PAP"/>
</dbReference>
<evidence type="ECO:0000313" key="8">
    <source>
        <dbReference type="EMBL" id="CAD9869370.1"/>
    </source>
</evidence>
<evidence type="ECO:0000256" key="5">
    <source>
        <dbReference type="SAM" id="Phobius"/>
    </source>
</evidence>
<feature type="compositionally biased region" description="Polar residues" evidence="4">
    <location>
        <begin position="95"/>
        <end position="110"/>
    </location>
</feature>
<dbReference type="AlphaFoldDB" id="A0A7S2Y058"/>
<gene>
    <name evidence="8" type="ORF">FJAP1339_LOCUS9082</name>
</gene>
<dbReference type="InterPro" id="IPR006843">
    <property type="entry name" value="PAP/fibrillin_dom"/>
</dbReference>
<keyword evidence="5" id="KW-0812">Transmembrane</keyword>
<feature type="region of interest" description="Disordered" evidence="4">
    <location>
        <begin position="364"/>
        <end position="389"/>
    </location>
</feature>
<feature type="compositionally biased region" description="Low complexity" evidence="4">
    <location>
        <begin position="379"/>
        <end position="389"/>
    </location>
</feature>
<evidence type="ECO:0000259" key="7">
    <source>
        <dbReference type="Pfam" id="PF04755"/>
    </source>
</evidence>
<dbReference type="GO" id="GO:0009536">
    <property type="term" value="C:plastid"/>
    <property type="evidence" value="ECO:0007669"/>
    <property type="project" value="UniProtKB-SubCell"/>
</dbReference>
<feature type="signal peptide" evidence="6">
    <location>
        <begin position="1"/>
        <end position="23"/>
    </location>
</feature>
<proteinExistence type="predicted"/>
<dbReference type="PANTHER" id="PTHR31906">
    <property type="entry name" value="PLASTID-LIPID-ASSOCIATED PROTEIN 4, CHLOROPLASTIC-RELATED"/>
    <property type="match status" value="1"/>
</dbReference>
<feature type="domain" description="Plastid lipid-associated protein/fibrillin conserved" evidence="7">
    <location>
        <begin position="114"/>
        <end position="297"/>
    </location>
</feature>
<keyword evidence="5" id="KW-1133">Transmembrane helix</keyword>
<sequence>MASFKPLWLVLAILVANKPILDAFPPIMPGRLVTLKYPKTICMSQGFENETPPDKLLETQDLEASNGDSNETVSVQLKESETPDVQKPVEEKVDGSSSPDTVSQETLQPLESEQAIEEILKIVPETDRGVLASEEQRTKIDGLLEKVENLNTNADTLSDERIFGNYNVAYVSTGKAPSQKGNPAGGGFRGKIGRKFFQTTAVFQHLVAPNQVINMVQFKMLGRFPGCTTLMGTFEKINVPDLPNAVRAKFQPPRVTIGSSGKFTLQIGPQSQVTLGTPYVDDKVRVGRGGRGSLFLFTRDGPAQMEQAELWRKYSQVPAINGKVLGVMLMVLGLTLGLSIARSTGIGMLVAGVYFFFSKGGILSDEKPGEKLATKEETSGNSGEESGDR</sequence>
<protein>
    <recommendedName>
        <fullName evidence="7">Plastid lipid-associated protein/fibrillin conserved domain-containing protein</fullName>
    </recommendedName>
</protein>
<keyword evidence="2" id="KW-0934">Plastid</keyword>